<keyword evidence="1" id="KW-0175">Coiled coil</keyword>
<dbReference type="GO" id="GO:0046782">
    <property type="term" value="P:regulation of viral transcription"/>
    <property type="evidence" value="ECO:0007669"/>
    <property type="project" value="InterPro"/>
</dbReference>
<accession>A0A6C0JCN6</accession>
<sequence length="405" mass="48148">MSLFKEKKKKVIKKNKQEQTTIDSKHNNVLSKILNTQNSVPNMKNKLSKINSEIEKLNKYNSNELSDEQMELKLELIENKKEIEKEIKTAENKTELNNYILNTGHILYHYYDDSNVYNTISPKDKTKKTVLDFFGKNNKKDESTKNDDKNKKNIDYEINSLSKNEIMDKYLSITDKSYVKNVSNISNENLDECMKCKQQRKLDSIHGCLICTNCGECENILVDSDTPSYKEPPKEITYFAYKKINHANEWLSQFQAKESTDISEDIFEKIEQELKKESYLNFKNITTSKVRDILKKLDLTKYYEHCHYITNRITGKPAPVIDGELEEKVRNMFKEIQSSWMKYCPSDRSNFFSYPYIFYKFFQLLDKDEYLPYCRLLKSREKLQEHDEVWKKICKDLKWQYIPTV</sequence>
<dbReference type="EMBL" id="MN740375">
    <property type="protein sequence ID" value="QHU03379.1"/>
    <property type="molecule type" value="Genomic_DNA"/>
</dbReference>
<reference evidence="2" key="1">
    <citation type="journal article" date="2020" name="Nature">
        <title>Giant virus diversity and host interactions through global metagenomics.</title>
        <authorList>
            <person name="Schulz F."/>
            <person name="Roux S."/>
            <person name="Paez-Espino D."/>
            <person name="Jungbluth S."/>
            <person name="Walsh D.A."/>
            <person name="Denef V.J."/>
            <person name="McMahon K.D."/>
            <person name="Konstantinidis K.T."/>
            <person name="Eloe-Fadrosh E.A."/>
            <person name="Kyrpides N.C."/>
            <person name="Woyke T."/>
        </authorList>
    </citation>
    <scope>NUCLEOTIDE SEQUENCE</scope>
    <source>
        <strain evidence="2">GVMAG-M-3300026093-6</strain>
    </source>
</reference>
<evidence type="ECO:0000256" key="1">
    <source>
        <dbReference type="SAM" id="Coils"/>
    </source>
</evidence>
<organism evidence="2">
    <name type="scientific">viral metagenome</name>
    <dbReference type="NCBI Taxonomy" id="1070528"/>
    <lineage>
        <taxon>unclassified sequences</taxon>
        <taxon>metagenomes</taxon>
        <taxon>organismal metagenomes</taxon>
    </lineage>
</organism>
<proteinExistence type="predicted"/>
<dbReference type="InterPro" id="IPR007031">
    <property type="entry name" value="Poxvirus_VLTF3"/>
</dbReference>
<dbReference type="AlphaFoldDB" id="A0A6C0JCN6"/>
<name>A0A6C0JCN6_9ZZZZ</name>
<protein>
    <submittedName>
        <fullName evidence="2">Uncharacterized protein</fullName>
    </submittedName>
</protein>
<dbReference type="Pfam" id="PF04947">
    <property type="entry name" value="Pox_VLTF3"/>
    <property type="match status" value="1"/>
</dbReference>
<feature type="coiled-coil region" evidence="1">
    <location>
        <begin position="66"/>
        <end position="93"/>
    </location>
</feature>
<evidence type="ECO:0000313" key="2">
    <source>
        <dbReference type="EMBL" id="QHU03379.1"/>
    </source>
</evidence>